<protein>
    <submittedName>
        <fullName evidence="2">Uncharacterized protein</fullName>
    </submittedName>
</protein>
<comment type="caution">
    <text evidence="2">The sequence shown here is derived from an EMBL/GenBank/DDBJ whole genome shotgun (WGS) entry which is preliminary data.</text>
</comment>
<evidence type="ECO:0000313" key="2">
    <source>
        <dbReference type="EMBL" id="KAA6341488.1"/>
    </source>
</evidence>
<feature type="non-terminal residue" evidence="2">
    <location>
        <position position="57"/>
    </location>
</feature>
<name>A0A5J4S6N8_9EUKA</name>
<feature type="compositionally biased region" description="Basic and acidic residues" evidence="1">
    <location>
        <begin position="41"/>
        <end position="57"/>
    </location>
</feature>
<dbReference type="EMBL" id="SNRW01040777">
    <property type="protein sequence ID" value="KAA6341488.1"/>
    <property type="molecule type" value="Genomic_DNA"/>
</dbReference>
<gene>
    <name evidence="2" type="ORF">EZS28_052455</name>
</gene>
<dbReference type="AlphaFoldDB" id="A0A5J4S6N8"/>
<dbReference type="Proteomes" id="UP000324800">
    <property type="component" value="Unassembled WGS sequence"/>
</dbReference>
<reference evidence="2 3" key="1">
    <citation type="submission" date="2019-03" db="EMBL/GenBank/DDBJ databases">
        <title>Single cell metagenomics reveals metabolic interactions within the superorganism composed of flagellate Streblomastix strix and complex community of Bacteroidetes bacteria on its surface.</title>
        <authorList>
            <person name="Treitli S.C."/>
            <person name="Kolisko M."/>
            <person name="Husnik F."/>
            <person name="Keeling P."/>
            <person name="Hampl V."/>
        </authorList>
    </citation>
    <scope>NUCLEOTIDE SEQUENCE [LARGE SCALE GENOMIC DNA]</scope>
    <source>
        <strain evidence="2">ST1C</strain>
    </source>
</reference>
<proteinExistence type="predicted"/>
<evidence type="ECO:0000313" key="3">
    <source>
        <dbReference type="Proteomes" id="UP000324800"/>
    </source>
</evidence>
<evidence type="ECO:0000256" key="1">
    <source>
        <dbReference type="SAM" id="MobiDB-lite"/>
    </source>
</evidence>
<accession>A0A5J4S6N8</accession>
<organism evidence="2 3">
    <name type="scientific">Streblomastix strix</name>
    <dbReference type="NCBI Taxonomy" id="222440"/>
    <lineage>
        <taxon>Eukaryota</taxon>
        <taxon>Metamonada</taxon>
        <taxon>Preaxostyla</taxon>
        <taxon>Oxymonadida</taxon>
        <taxon>Streblomastigidae</taxon>
        <taxon>Streblomastix</taxon>
    </lineage>
</organism>
<sequence>MKFSGTEEEAKEYKITLKKRIEREHCNTGKKRINQTVQPNIHDKESKREMEKDTGCD</sequence>
<feature type="region of interest" description="Disordered" evidence="1">
    <location>
        <begin position="27"/>
        <end position="57"/>
    </location>
</feature>